<sequence length="165" mass="18927">MEWIITPEWRTSVKLEWLNIEGSRKLISISKGVPPEGTLANLEVLRSYCNSMRNSLSFELVQNLKDLQEIVIENCRRVETIIAATEDIDQINEVNSAEVILPKLQKLLLRSLPALRTICSSVTICDSLSFIEVVKCPELKVLPFFMEIRQQLVDSLKEIKGNRNW</sequence>
<feature type="domain" description="Disease resistance protein At4g27190-like leucine-rich repeats" evidence="2">
    <location>
        <begin position="38"/>
        <end position="152"/>
    </location>
</feature>
<dbReference type="AlphaFoldDB" id="A0ABD2YR89"/>
<name>A0ABD2YR89_9GENT</name>
<proteinExistence type="predicted"/>
<evidence type="ECO:0000313" key="4">
    <source>
        <dbReference type="Proteomes" id="UP001630127"/>
    </source>
</evidence>
<dbReference type="InterPro" id="IPR032675">
    <property type="entry name" value="LRR_dom_sf"/>
</dbReference>
<dbReference type="Gene3D" id="3.80.10.10">
    <property type="entry name" value="Ribonuclease Inhibitor"/>
    <property type="match status" value="1"/>
</dbReference>
<accession>A0ABD2YR89</accession>
<keyword evidence="4" id="KW-1185">Reference proteome</keyword>
<dbReference type="PANTHER" id="PTHR33463:SF209">
    <property type="entry name" value="DISEASE RESISTANCE PROTEIN RPS2-LIKE"/>
    <property type="match status" value="1"/>
</dbReference>
<organism evidence="3 4">
    <name type="scientific">Cinchona calisaya</name>
    <dbReference type="NCBI Taxonomy" id="153742"/>
    <lineage>
        <taxon>Eukaryota</taxon>
        <taxon>Viridiplantae</taxon>
        <taxon>Streptophyta</taxon>
        <taxon>Embryophyta</taxon>
        <taxon>Tracheophyta</taxon>
        <taxon>Spermatophyta</taxon>
        <taxon>Magnoliopsida</taxon>
        <taxon>eudicotyledons</taxon>
        <taxon>Gunneridae</taxon>
        <taxon>Pentapetalae</taxon>
        <taxon>asterids</taxon>
        <taxon>lamiids</taxon>
        <taxon>Gentianales</taxon>
        <taxon>Rubiaceae</taxon>
        <taxon>Cinchonoideae</taxon>
        <taxon>Cinchoneae</taxon>
        <taxon>Cinchona</taxon>
    </lineage>
</organism>
<dbReference type="Pfam" id="PF23247">
    <property type="entry name" value="LRR_RPS2"/>
    <property type="match status" value="1"/>
</dbReference>
<reference evidence="3 4" key="1">
    <citation type="submission" date="2024-11" db="EMBL/GenBank/DDBJ databases">
        <title>A near-complete genome assembly of Cinchona calisaya.</title>
        <authorList>
            <person name="Lian D.C."/>
            <person name="Zhao X.W."/>
            <person name="Wei L."/>
        </authorList>
    </citation>
    <scope>NUCLEOTIDE SEQUENCE [LARGE SCALE GENOMIC DNA]</scope>
    <source>
        <tissue evidence="3">Nenye</tissue>
    </source>
</reference>
<comment type="caution">
    <text evidence="3">The sequence shown here is derived from an EMBL/GenBank/DDBJ whole genome shotgun (WGS) entry which is preliminary data.</text>
</comment>
<evidence type="ECO:0000313" key="3">
    <source>
        <dbReference type="EMBL" id="KAL3509468.1"/>
    </source>
</evidence>
<keyword evidence="1" id="KW-0611">Plant defense</keyword>
<protein>
    <recommendedName>
        <fullName evidence="2">Disease resistance protein At4g27190-like leucine-rich repeats domain-containing protein</fullName>
    </recommendedName>
</protein>
<dbReference type="InterPro" id="IPR057135">
    <property type="entry name" value="At4g27190-like_LRR"/>
</dbReference>
<dbReference type="SUPFAM" id="SSF52058">
    <property type="entry name" value="L domain-like"/>
    <property type="match status" value="1"/>
</dbReference>
<dbReference type="EMBL" id="JBJUIK010000012">
    <property type="protein sequence ID" value="KAL3509468.1"/>
    <property type="molecule type" value="Genomic_DNA"/>
</dbReference>
<evidence type="ECO:0000259" key="2">
    <source>
        <dbReference type="Pfam" id="PF23247"/>
    </source>
</evidence>
<gene>
    <name evidence="3" type="ORF">ACH5RR_028869</name>
</gene>
<evidence type="ECO:0000256" key="1">
    <source>
        <dbReference type="ARBA" id="ARBA00022821"/>
    </source>
</evidence>
<dbReference type="Proteomes" id="UP001630127">
    <property type="component" value="Unassembled WGS sequence"/>
</dbReference>
<dbReference type="InterPro" id="IPR050905">
    <property type="entry name" value="Plant_NBS-LRR"/>
</dbReference>
<dbReference type="PANTHER" id="PTHR33463">
    <property type="entry name" value="NB-ARC DOMAIN-CONTAINING PROTEIN-RELATED"/>
    <property type="match status" value="1"/>
</dbReference>